<keyword evidence="10" id="KW-1185">Reference proteome</keyword>
<gene>
    <name evidence="9" type="ORF">FRZ67_19110</name>
</gene>
<keyword evidence="6" id="KW-0802">TPR repeat</keyword>
<dbReference type="OrthoDB" id="653598at2"/>
<evidence type="ECO:0000256" key="3">
    <source>
        <dbReference type="ARBA" id="ARBA00022729"/>
    </source>
</evidence>
<dbReference type="Pfam" id="PF14322">
    <property type="entry name" value="SusD-like_3"/>
    <property type="match status" value="1"/>
</dbReference>
<name>A0A5B8VE62_9BACT</name>
<dbReference type="GO" id="GO:0009279">
    <property type="term" value="C:cell outer membrane"/>
    <property type="evidence" value="ECO:0007669"/>
    <property type="project" value="UniProtKB-SubCell"/>
</dbReference>
<dbReference type="Gene3D" id="1.25.40.390">
    <property type="match status" value="1"/>
</dbReference>
<dbReference type="InterPro" id="IPR033985">
    <property type="entry name" value="SusD-like_N"/>
</dbReference>
<comment type="similarity">
    <text evidence="2">Belongs to the SusD family.</text>
</comment>
<accession>A0A5B8VE62</accession>
<evidence type="ECO:0000256" key="6">
    <source>
        <dbReference type="PROSITE-ProRule" id="PRU00339"/>
    </source>
</evidence>
<evidence type="ECO:0000259" key="8">
    <source>
        <dbReference type="Pfam" id="PF14322"/>
    </source>
</evidence>
<feature type="repeat" description="TPR" evidence="6">
    <location>
        <begin position="214"/>
        <end position="247"/>
    </location>
</feature>
<evidence type="ECO:0000313" key="10">
    <source>
        <dbReference type="Proteomes" id="UP000321533"/>
    </source>
</evidence>
<dbReference type="InterPro" id="IPR019734">
    <property type="entry name" value="TPR_rpt"/>
</dbReference>
<dbReference type="InterPro" id="IPR012944">
    <property type="entry name" value="SusD_RagB_dom"/>
</dbReference>
<dbReference type="AlphaFoldDB" id="A0A5B8VE62"/>
<keyword evidence="3" id="KW-0732">Signal</keyword>
<evidence type="ECO:0000259" key="7">
    <source>
        <dbReference type="Pfam" id="PF07980"/>
    </source>
</evidence>
<dbReference type="InterPro" id="IPR011990">
    <property type="entry name" value="TPR-like_helical_dom_sf"/>
</dbReference>
<evidence type="ECO:0000313" key="9">
    <source>
        <dbReference type="EMBL" id="QEC69313.1"/>
    </source>
</evidence>
<evidence type="ECO:0000256" key="5">
    <source>
        <dbReference type="ARBA" id="ARBA00023237"/>
    </source>
</evidence>
<keyword evidence="4" id="KW-0472">Membrane</keyword>
<evidence type="ECO:0000256" key="2">
    <source>
        <dbReference type="ARBA" id="ARBA00006275"/>
    </source>
</evidence>
<evidence type="ECO:0000256" key="4">
    <source>
        <dbReference type="ARBA" id="ARBA00023136"/>
    </source>
</evidence>
<feature type="domain" description="RagB/SusD" evidence="7">
    <location>
        <begin position="332"/>
        <end position="449"/>
    </location>
</feature>
<comment type="subcellular location">
    <subcellularLocation>
        <location evidence="1">Cell outer membrane</location>
    </subcellularLocation>
</comment>
<dbReference type="EMBL" id="CP042435">
    <property type="protein sequence ID" value="QEC69313.1"/>
    <property type="molecule type" value="Genomic_DNA"/>
</dbReference>
<sequence>MKIILLYLLMLFLLLSCRKEWLETKPQQSLVVPTTLDDLQGLLDNTSYIFNQGQPFLGEVSSDDYYVTYDNWQSLYSPQEKNAYIWATDVYEGTTVTDWMLPYQQAFYSNYVLENIGNITPTVTTQSAWNNIKGTALFCRGFAFFSLLTIFAQPYDAATAATDLGIPLRLTADINAPSVRSSVEAGYQQVIADMHAAIELLPEAPLFKTRPSKPAAYAVLARVYTDEGNYEMALRYADSSLQLQNELIDYNSIDATAAYPFPWFNTEVIYHTVFNYPQIIADYTCYVDSMLYRSYASNDLRRQVLIDTSSGLPKFKGGYDGYTVFAGIATDELYLLRAEANARLGNTPAALDDLNTLLVNRYSTGTYSPLVNMEQDALLHFIIAERRKELLFRGLRWNDLRRINKDPAFAVTITRELNGTTYTLPPNDPKYVMPIPQQEIETSGIQQNPR</sequence>
<dbReference type="RefSeq" id="WP_147192190.1">
    <property type="nucleotide sequence ID" value="NZ_CP042435.1"/>
</dbReference>
<dbReference type="SUPFAM" id="SSF48452">
    <property type="entry name" value="TPR-like"/>
    <property type="match status" value="1"/>
</dbReference>
<dbReference type="Proteomes" id="UP000321533">
    <property type="component" value="Chromosome"/>
</dbReference>
<dbReference type="PROSITE" id="PS51257">
    <property type="entry name" value="PROKAR_LIPOPROTEIN"/>
    <property type="match status" value="1"/>
</dbReference>
<keyword evidence="5" id="KW-0998">Cell outer membrane</keyword>
<evidence type="ECO:0000256" key="1">
    <source>
        <dbReference type="ARBA" id="ARBA00004442"/>
    </source>
</evidence>
<dbReference type="Pfam" id="PF07980">
    <property type="entry name" value="SusD_RagB"/>
    <property type="match status" value="1"/>
</dbReference>
<protein>
    <submittedName>
        <fullName evidence="9">RagB/SusD family nutrient uptake outer membrane protein</fullName>
    </submittedName>
</protein>
<dbReference type="KEGG" id="pgin:FRZ67_19110"/>
<proteinExistence type="inferred from homology"/>
<reference evidence="9 10" key="1">
    <citation type="journal article" date="2016" name="Int. J. Syst. Evol. Microbiol.">
        <title>Panacibacter ginsenosidivorans gen. nov., sp. nov., with ginsenoside converting activity isolated from soil of a ginseng field.</title>
        <authorList>
            <person name="Siddiqi M.Z."/>
            <person name="Muhammad Shafi S."/>
            <person name="Choi K.D."/>
            <person name="Im W.T."/>
        </authorList>
    </citation>
    <scope>NUCLEOTIDE SEQUENCE [LARGE SCALE GENOMIC DNA]</scope>
    <source>
        <strain evidence="9 10">Gsoil1550</strain>
    </source>
</reference>
<dbReference type="PROSITE" id="PS50005">
    <property type="entry name" value="TPR"/>
    <property type="match status" value="1"/>
</dbReference>
<organism evidence="9 10">
    <name type="scientific">Panacibacter ginsenosidivorans</name>
    <dbReference type="NCBI Taxonomy" id="1813871"/>
    <lineage>
        <taxon>Bacteria</taxon>
        <taxon>Pseudomonadati</taxon>
        <taxon>Bacteroidota</taxon>
        <taxon>Chitinophagia</taxon>
        <taxon>Chitinophagales</taxon>
        <taxon>Chitinophagaceae</taxon>
        <taxon>Panacibacter</taxon>
    </lineage>
</organism>
<feature type="domain" description="SusD-like N-terminal" evidence="8">
    <location>
        <begin position="20"/>
        <end position="224"/>
    </location>
</feature>